<evidence type="ECO:0000313" key="11">
    <source>
        <dbReference type="EMBL" id="KFP82263.1"/>
    </source>
</evidence>
<dbReference type="GO" id="GO:0016020">
    <property type="term" value="C:membrane"/>
    <property type="evidence" value="ECO:0007669"/>
    <property type="project" value="InterPro"/>
</dbReference>
<reference evidence="11 12" key="1">
    <citation type="submission" date="2014-04" db="EMBL/GenBank/DDBJ databases">
        <title>Genome evolution of avian class.</title>
        <authorList>
            <person name="Zhang G."/>
            <person name="Li C."/>
        </authorList>
    </citation>
    <scope>NUCLEOTIDE SEQUENCE [LARGE SCALE GENOMIC DNA]</scope>
    <source>
        <strain evidence="11">BGI_N311</strain>
    </source>
</reference>
<feature type="non-terminal residue" evidence="11">
    <location>
        <position position="1"/>
    </location>
</feature>
<dbReference type="Gene3D" id="3.10.250.10">
    <property type="entry name" value="SRCR-like domain"/>
    <property type="match status" value="2"/>
</dbReference>
<dbReference type="InterPro" id="IPR036772">
    <property type="entry name" value="SRCR-like_dom_sf"/>
</dbReference>
<evidence type="ECO:0000313" key="12">
    <source>
        <dbReference type="Proteomes" id="UP000054244"/>
    </source>
</evidence>
<accession>A0A091MXR8</accession>
<dbReference type="PROSITE" id="PS50287">
    <property type="entry name" value="SRCR_2"/>
    <property type="match status" value="2"/>
</dbReference>
<evidence type="ECO:0000256" key="2">
    <source>
        <dbReference type="ARBA" id="ARBA00022737"/>
    </source>
</evidence>
<feature type="domain" description="SRCR" evidence="10">
    <location>
        <begin position="118"/>
        <end position="162"/>
    </location>
</feature>
<evidence type="ECO:0000256" key="8">
    <source>
        <dbReference type="ARBA" id="ARBA00069168"/>
    </source>
</evidence>
<gene>
    <name evidence="11" type="ORF">N311_07627</name>
</gene>
<comment type="function">
    <text evidence="6">Binds to extracellular matrix proteins. Binds to pathogen-associated molecular patterns (PAMPs) present on the cell walls of Gram-positive and Gram-negative bacteria and fungi, behaving as a pattern recognition receptor (PRR). Induces bacterial and fungal aggregation and subsequent inhibition of PAMP-induced cytokine release. Does not possess intrinsic bactericidal activity. May play a role in the innate defense and homeostasis of certain epithelial surfaces.</text>
</comment>
<feature type="non-terminal residue" evidence="11">
    <location>
        <position position="162"/>
    </location>
</feature>
<evidence type="ECO:0000256" key="1">
    <source>
        <dbReference type="ARBA" id="ARBA00022729"/>
    </source>
</evidence>
<organism evidence="11 12">
    <name type="scientific">Apaloderma vittatum</name>
    <name type="common">Bar-tailed trogon</name>
    <dbReference type="NCBI Taxonomy" id="57397"/>
    <lineage>
        <taxon>Eukaryota</taxon>
        <taxon>Metazoa</taxon>
        <taxon>Chordata</taxon>
        <taxon>Craniata</taxon>
        <taxon>Vertebrata</taxon>
        <taxon>Euteleostomi</taxon>
        <taxon>Archelosauria</taxon>
        <taxon>Archosauria</taxon>
        <taxon>Dinosauria</taxon>
        <taxon>Saurischia</taxon>
        <taxon>Theropoda</taxon>
        <taxon>Coelurosauria</taxon>
        <taxon>Aves</taxon>
        <taxon>Neognathae</taxon>
        <taxon>Neoaves</taxon>
        <taxon>Telluraves</taxon>
        <taxon>Coraciimorphae</taxon>
        <taxon>Trogoniformes</taxon>
        <taxon>Trogonidae</taxon>
        <taxon>Apaloderma</taxon>
    </lineage>
</organism>
<dbReference type="InterPro" id="IPR001190">
    <property type="entry name" value="SRCR"/>
</dbReference>
<evidence type="ECO:0000256" key="6">
    <source>
        <dbReference type="ARBA" id="ARBA00058074"/>
    </source>
</evidence>
<keyword evidence="4" id="KW-0675">Receptor</keyword>
<keyword evidence="1" id="KW-0732">Signal</keyword>
<proteinExistence type="predicted"/>
<dbReference type="FunFam" id="3.10.250.10:FF:000007">
    <property type="entry name" value="Soluble scavenger receptor cysteine-rich domain-containing protein SSC5D"/>
    <property type="match status" value="1"/>
</dbReference>
<evidence type="ECO:0000256" key="9">
    <source>
        <dbReference type="PROSITE-ProRule" id="PRU00196"/>
    </source>
</evidence>
<dbReference type="Proteomes" id="UP000054244">
    <property type="component" value="Unassembled WGS sequence"/>
</dbReference>
<keyword evidence="3 9" id="KW-1015">Disulfide bond</keyword>
<dbReference type="PANTHER" id="PTHR19331:SF487">
    <property type="entry name" value="SOLUBLE SCAVENGER RECEPTOR CYSTEINE-RICH DOMAIN-CONTAINING PROTEIN SSC5D"/>
    <property type="match status" value="1"/>
</dbReference>
<dbReference type="EMBL" id="KL373665">
    <property type="protein sequence ID" value="KFP82263.1"/>
    <property type="molecule type" value="Genomic_DNA"/>
</dbReference>
<dbReference type="PANTHER" id="PTHR19331">
    <property type="entry name" value="SCAVENGER RECEPTOR DOMAIN-CONTAINING"/>
    <property type="match status" value="1"/>
</dbReference>
<keyword evidence="5" id="KW-0325">Glycoprotein</keyword>
<keyword evidence="2" id="KW-0677">Repeat</keyword>
<protein>
    <recommendedName>
        <fullName evidence="8">Soluble scavenger receptor cysteine-rich domain-containing protein SSC5D</fullName>
    </recommendedName>
</protein>
<comment type="caution">
    <text evidence="9">Lacks conserved residue(s) required for the propagation of feature annotation.</text>
</comment>
<dbReference type="SUPFAM" id="SSF56487">
    <property type="entry name" value="SRCR-like"/>
    <property type="match status" value="2"/>
</dbReference>
<evidence type="ECO:0000256" key="7">
    <source>
        <dbReference type="ARBA" id="ARBA00064153"/>
    </source>
</evidence>
<feature type="disulfide bond" evidence="9">
    <location>
        <begin position="17"/>
        <end position="78"/>
    </location>
</feature>
<feature type="disulfide bond" evidence="9">
    <location>
        <begin position="48"/>
        <end position="58"/>
    </location>
</feature>
<keyword evidence="12" id="KW-1185">Reference proteome</keyword>
<evidence type="ECO:0000256" key="3">
    <source>
        <dbReference type="ARBA" id="ARBA00023157"/>
    </source>
</evidence>
<dbReference type="Pfam" id="PF00530">
    <property type="entry name" value="SRCR"/>
    <property type="match status" value="2"/>
</dbReference>
<dbReference type="AlphaFoldDB" id="A0A091MXR8"/>
<dbReference type="SMART" id="SM00202">
    <property type="entry name" value="SR"/>
    <property type="match status" value="1"/>
</dbReference>
<evidence type="ECO:0000256" key="5">
    <source>
        <dbReference type="ARBA" id="ARBA00023180"/>
    </source>
</evidence>
<feature type="disulfide bond" evidence="9">
    <location>
        <begin position="4"/>
        <end position="68"/>
    </location>
</feature>
<name>A0A091MXR8_APAVI</name>
<comment type="subunit">
    <text evidence="7">Interacts with LGALS1 and laminin.</text>
</comment>
<feature type="domain" description="SRCR" evidence="10">
    <location>
        <begin position="1"/>
        <end position="79"/>
    </location>
</feature>
<sequence>GTMCDNGWDLHNAEVVCWQLGCGVLVAAPGSAHFGQGCDSIWLDNVNCMGTEDAITECSFRPWGEHNCNHAEDAGVVCSEPIAIRRRLAQETSPFPANSLPSPYPSFADPEALQWVPLRLSDGPHHCAGRVEVFYEEQWGPVCGDGWDLHDAEVVSWRVGCG</sequence>
<evidence type="ECO:0000259" key="10">
    <source>
        <dbReference type="PROSITE" id="PS50287"/>
    </source>
</evidence>
<evidence type="ECO:0000256" key="4">
    <source>
        <dbReference type="ARBA" id="ARBA00023170"/>
    </source>
</evidence>
<dbReference type="PRINTS" id="PR00258">
    <property type="entry name" value="SPERACTRCPTR"/>
</dbReference>